<sequence length="205" mass="21668">MINTRSFTDALQYKASRYLSFSSSLRPLPMKVTLPVLLLALAFSAQSQDTTLPADVGTATALATGAPVLGSSDSDIGTTVPGVSDGGGTTLSFEATDGHKWCSIAVAHHLQQPVRVRDVDDGAVSIKYVGVEKLRDVGCNSEQWSPADEGGGTGCWCCGGSGGMGMGAVSRDELAILMKKTILLIGYREPFFLLLKYSFCHCNCH</sequence>
<dbReference type="EMBL" id="JAUEPR010000045">
    <property type="protein sequence ID" value="KAK0471941.1"/>
    <property type="molecule type" value="Genomic_DNA"/>
</dbReference>
<organism evidence="1 2">
    <name type="scientific">Armillaria novae-zelandiae</name>
    <dbReference type="NCBI Taxonomy" id="153914"/>
    <lineage>
        <taxon>Eukaryota</taxon>
        <taxon>Fungi</taxon>
        <taxon>Dikarya</taxon>
        <taxon>Basidiomycota</taxon>
        <taxon>Agaricomycotina</taxon>
        <taxon>Agaricomycetes</taxon>
        <taxon>Agaricomycetidae</taxon>
        <taxon>Agaricales</taxon>
        <taxon>Marasmiineae</taxon>
        <taxon>Physalacriaceae</taxon>
        <taxon>Armillaria</taxon>
    </lineage>
</organism>
<reference evidence="1" key="1">
    <citation type="submission" date="2023-06" db="EMBL/GenBank/DDBJ databases">
        <authorList>
            <consortium name="Lawrence Berkeley National Laboratory"/>
            <person name="Ahrendt S."/>
            <person name="Sahu N."/>
            <person name="Indic B."/>
            <person name="Wong-Bajracharya J."/>
            <person name="Merenyi Z."/>
            <person name="Ke H.-M."/>
            <person name="Monk M."/>
            <person name="Kocsube S."/>
            <person name="Drula E."/>
            <person name="Lipzen A."/>
            <person name="Balint B."/>
            <person name="Henrissat B."/>
            <person name="Andreopoulos B."/>
            <person name="Martin F.M."/>
            <person name="Harder C.B."/>
            <person name="Rigling D."/>
            <person name="Ford K.L."/>
            <person name="Foster G.D."/>
            <person name="Pangilinan J."/>
            <person name="Papanicolaou A."/>
            <person name="Barry K."/>
            <person name="LaButti K."/>
            <person name="Viragh M."/>
            <person name="Koriabine M."/>
            <person name="Yan M."/>
            <person name="Riley R."/>
            <person name="Champramary S."/>
            <person name="Plett K.L."/>
            <person name="Tsai I.J."/>
            <person name="Slot J."/>
            <person name="Sipos G."/>
            <person name="Plett J."/>
            <person name="Nagy L.G."/>
            <person name="Grigoriev I.V."/>
        </authorList>
    </citation>
    <scope>NUCLEOTIDE SEQUENCE</scope>
    <source>
        <strain evidence="1">ICMP 16352</strain>
    </source>
</reference>
<gene>
    <name evidence="1" type="ORF">IW261DRAFT_827415</name>
</gene>
<proteinExistence type="predicted"/>
<evidence type="ECO:0000313" key="2">
    <source>
        <dbReference type="Proteomes" id="UP001175227"/>
    </source>
</evidence>
<comment type="caution">
    <text evidence="1">The sequence shown here is derived from an EMBL/GenBank/DDBJ whole genome shotgun (WGS) entry which is preliminary data.</text>
</comment>
<name>A0AA39T8P4_9AGAR</name>
<evidence type="ECO:0000313" key="1">
    <source>
        <dbReference type="EMBL" id="KAK0471941.1"/>
    </source>
</evidence>
<dbReference type="AlphaFoldDB" id="A0AA39T8P4"/>
<accession>A0AA39T8P4</accession>
<protein>
    <submittedName>
        <fullName evidence="1">Uncharacterized protein</fullName>
    </submittedName>
</protein>
<keyword evidence="2" id="KW-1185">Reference proteome</keyword>
<dbReference type="Proteomes" id="UP001175227">
    <property type="component" value="Unassembled WGS sequence"/>
</dbReference>